<dbReference type="SUPFAM" id="SSF88659">
    <property type="entry name" value="Sigma3 and sigma4 domains of RNA polymerase sigma factors"/>
    <property type="match status" value="1"/>
</dbReference>
<dbReference type="Gene3D" id="1.10.10.10">
    <property type="entry name" value="Winged helix-like DNA-binding domain superfamily/Winged helix DNA-binding domain"/>
    <property type="match status" value="1"/>
</dbReference>
<protein>
    <submittedName>
        <fullName evidence="7">Sigma-70 family RNA polymerase sigma factor</fullName>
    </submittedName>
</protein>
<dbReference type="CDD" id="cd06171">
    <property type="entry name" value="Sigma70_r4"/>
    <property type="match status" value="1"/>
</dbReference>
<dbReference type="PANTHER" id="PTHR43133">
    <property type="entry name" value="RNA POLYMERASE ECF-TYPE SIGMA FACTO"/>
    <property type="match status" value="1"/>
</dbReference>
<reference evidence="8" key="1">
    <citation type="journal article" date="2019" name="Int. J. Syst. Evol. Microbiol.">
        <title>The Global Catalogue of Microorganisms (GCM) 10K type strain sequencing project: providing services to taxonomists for standard genome sequencing and annotation.</title>
        <authorList>
            <consortium name="The Broad Institute Genomics Platform"/>
            <consortium name="The Broad Institute Genome Sequencing Center for Infectious Disease"/>
            <person name="Wu L."/>
            <person name="Ma J."/>
        </authorList>
    </citation>
    <scope>NUCLEOTIDE SEQUENCE [LARGE SCALE GENOMIC DNA]</scope>
    <source>
        <strain evidence="8">JCM 9731</strain>
    </source>
</reference>
<dbReference type="InterPro" id="IPR007627">
    <property type="entry name" value="RNA_pol_sigma70_r2"/>
</dbReference>
<evidence type="ECO:0000256" key="3">
    <source>
        <dbReference type="ARBA" id="ARBA00023082"/>
    </source>
</evidence>
<dbReference type="SUPFAM" id="SSF88946">
    <property type="entry name" value="Sigma2 domain of RNA polymerase sigma factors"/>
    <property type="match status" value="1"/>
</dbReference>
<comment type="caution">
    <text evidence="7">The sequence shown here is derived from an EMBL/GenBank/DDBJ whole genome shotgun (WGS) entry which is preliminary data.</text>
</comment>
<dbReference type="InterPro" id="IPR013249">
    <property type="entry name" value="RNA_pol_sigma70_r4_t2"/>
</dbReference>
<organism evidence="7 8">
    <name type="scientific">Bacillus carboniphilus</name>
    <dbReference type="NCBI Taxonomy" id="86663"/>
    <lineage>
        <taxon>Bacteria</taxon>
        <taxon>Bacillati</taxon>
        <taxon>Bacillota</taxon>
        <taxon>Bacilli</taxon>
        <taxon>Bacillales</taxon>
        <taxon>Bacillaceae</taxon>
        <taxon>Bacillus</taxon>
    </lineage>
</organism>
<evidence type="ECO:0000259" key="6">
    <source>
        <dbReference type="Pfam" id="PF08281"/>
    </source>
</evidence>
<evidence type="ECO:0000256" key="4">
    <source>
        <dbReference type="ARBA" id="ARBA00023163"/>
    </source>
</evidence>
<comment type="similarity">
    <text evidence="1">Belongs to the sigma-70 factor family. ECF subfamily.</text>
</comment>
<dbReference type="InterPro" id="IPR013325">
    <property type="entry name" value="RNA_pol_sigma_r2"/>
</dbReference>
<dbReference type="Gene3D" id="1.10.1740.10">
    <property type="match status" value="1"/>
</dbReference>
<evidence type="ECO:0000313" key="7">
    <source>
        <dbReference type="EMBL" id="GAA0346543.1"/>
    </source>
</evidence>
<keyword evidence="8" id="KW-1185">Reference proteome</keyword>
<dbReference type="InterPro" id="IPR013324">
    <property type="entry name" value="RNA_pol_sigma_r3/r4-like"/>
</dbReference>
<dbReference type="EMBL" id="BAAADJ010000064">
    <property type="protein sequence ID" value="GAA0346543.1"/>
    <property type="molecule type" value="Genomic_DNA"/>
</dbReference>
<accession>A0ABP3GM27</accession>
<evidence type="ECO:0000256" key="2">
    <source>
        <dbReference type="ARBA" id="ARBA00023015"/>
    </source>
</evidence>
<keyword evidence="3" id="KW-0731">Sigma factor</keyword>
<proteinExistence type="inferred from homology"/>
<dbReference type="PANTHER" id="PTHR43133:SF51">
    <property type="entry name" value="RNA POLYMERASE SIGMA FACTOR"/>
    <property type="match status" value="1"/>
</dbReference>
<feature type="domain" description="RNA polymerase sigma-70 region 2" evidence="5">
    <location>
        <begin position="21"/>
        <end position="88"/>
    </location>
</feature>
<dbReference type="Pfam" id="PF08281">
    <property type="entry name" value="Sigma70_r4_2"/>
    <property type="match status" value="1"/>
</dbReference>
<gene>
    <name evidence="7" type="ORF">GCM10008967_41190</name>
</gene>
<evidence type="ECO:0000259" key="5">
    <source>
        <dbReference type="Pfam" id="PF04542"/>
    </source>
</evidence>
<dbReference type="NCBIfam" id="TIGR02937">
    <property type="entry name" value="sigma70-ECF"/>
    <property type="match status" value="1"/>
</dbReference>
<keyword evidence="4" id="KW-0804">Transcription</keyword>
<feature type="domain" description="RNA polymerase sigma factor 70 region 4 type 2" evidence="6">
    <location>
        <begin position="109"/>
        <end position="160"/>
    </location>
</feature>
<dbReference type="RefSeq" id="WP_343803601.1">
    <property type="nucleotide sequence ID" value="NZ_BAAADJ010000064.1"/>
</dbReference>
<evidence type="ECO:0000256" key="1">
    <source>
        <dbReference type="ARBA" id="ARBA00010641"/>
    </source>
</evidence>
<dbReference type="Pfam" id="PF04542">
    <property type="entry name" value="Sigma70_r2"/>
    <property type="match status" value="1"/>
</dbReference>
<dbReference type="InterPro" id="IPR039425">
    <property type="entry name" value="RNA_pol_sigma-70-like"/>
</dbReference>
<name>A0ABP3GM27_9BACI</name>
<keyword evidence="2" id="KW-0805">Transcription regulation</keyword>
<dbReference type="InterPro" id="IPR014284">
    <property type="entry name" value="RNA_pol_sigma-70_dom"/>
</dbReference>
<sequence length="174" mass="20317">MNTKALVKRAKKGDDGAFYELMQAEKQKLYKMAILYLKNEDDAIEALQEVTYRAYKSLSTLKKPQYFSTWIVRILINYCFTQLKERKRMSYHDEMTTILGGKKDADNLDVYEALEKLDGNHRQAVTLKYLYQFKIKEIAELLDFPEGTVKTWIHKGLEALRTELGEKEGGVYRA</sequence>
<dbReference type="InterPro" id="IPR036388">
    <property type="entry name" value="WH-like_DNA-bd_sf"/>
</dbReference>
<dbReference type="Proteomes" id="UP001500782">
    <property type="component" value="Unassembled WGS sequence"/>
</dbReference>
<evidence type="ECO:0000313" key="8">
    <source>
        <dbReference type="Proteomes" id="UP001500782"/>
    </source>
</evidence>